<dbReference type="PANTHER" id="PTHR46512:SF10">
    <property type="entry name" value="FK506-BINDING PROTEIN-LIKE"/>
    <property type="match status" value="1"/>
</dbReference>
<dbReference type="InterPro" id="IPR050754">
    <property type="entry name" value="FKBP4/5/8-like"/>
</dbReference>
<organism evidence="2 3">
    <name type="scientific">Junco hyemalis</name>
    <name type="common">Dark-eyed junco</name>
    <dbReference type="NCBI Taxonomy" id="40217"/>
    <lineage>
        <taxon>Eukaryota</taxon>
        <taxon>Metazoa</taxon>
        <taxon>Chordata</taxon>
        <taxon>Craniata</taxon>
        <taxon>Vertebrata</taxon>
        <taxon>Euteleostomi</taxon>
        <taxon>Archelosauria</taxon>
        <taxon>Archosauria</taxon>
        <taxon>Dinosauria</taxon>
        <taxon>Saurischia</taxon>
        <taxon>Theropoda</taxon>
        <taxon>Coelurosauria</taxon>
        <taxon>Aves</taxon>
        <taxon>Neognathae</taxon>
        <taxon>Neoaves</taxon>
        <taxon>Telluraves</taxon>
        <taxon>Australaves</taxon>
        <taxon>Passeriformes</taxon>
        <taxon>Passerellidae</taxon>
        <taxon>Junco</taxon>
    </lineage>
</organism>
<sequence>MEGAASANDGAALPGGANRSKDAEEVAANQQRDRGLPAANEDDSPQGSANERKGRSGSANQDAETQEVTNECKEPLAANENTGYKALTNEETVHKASTNQSSGHKSPANQDTATLSTNQNAAARPNERQAPPFLDPTNDLTPLAASANQARDPWDWSLEEAWLRAPEEEGLAAWGAELDGWEAEPDDEAELEDWEVELENCGAEPEGQGVELKAQGVELKVQGVEPEHCGADLNAQGVEVKAKRVELKGKGAEPKHYEESSNAQGAEIRPEWACPAPFQASHWLSSPDGAWSKLTIRRGRGLARPGPGSLCRVRLSVPPSGHSPWAPPAAASGCGRWRNVRLGSADGQWSSLLDAVLETMTAGELAWLRPRGADSAAISVRLGRFTAPPPFWAIPPSVRWRSVRSGHAHAAQLLNAGQVSAAGRAFRRSLRAAVAAAGPPPFPPAVSELKAELHAGLADVQLRLGLPAAAAANAGRALELRPAHLGARYARGVASAAMMDLEAAREDLQAVLRARPGHTGAAAELARVRDKARQRDTQLATRLGKMFA</sequence>
<evidence type="ECO:0000313" key="3">
    <source>
        <dbReference type="Proteomes" id="UP000694408"/>
    </source>
</evidence>
<evidence type="ECO:0000256" key="1">
    <source>
        <dbReference type="SAM" id="MobiDB-lite"/>
    </source>
</evidence>
<protein>
    <recommendedName>
        <fullName evidence="4">FKBPL protein</fullName>
    </recommendedName>
</protein>
<dbReference type="AlphaFoldDB" id="A0A8C5NQP2"/>
<dbReference type="InterPro" id="IPR011990">
    <property type="entry name" value="TPR-like_helical_dom_sf"/>
</dbReference>
<feature type="region of interest" description="Disordered" evidence="1">
    <location>
        <begin position="1"/>
        <end position="141"/>
    </location>
</feature>
<evidence type="ECO:0000313" key="2">
    <source>
        <dbReference type="Ensembl" id="ENSJHYP00000016762.1"/>
    </source>
</evidence>
<dbReference type="Gene3D" id="1.25.40.10">
    <property type="entry name" value="Tetratricopeptide repeat domain"/>
    <property type="match status" value="1"/>
</dbReference>
<dbReference type="PANTHER" id="PTHR46512">
    <property type="entry name" value="PEPTIDYLPROLYL ISOMERASE"/>
    <property type="match status" value="1"/>
</dbReference>
<name>A0A8C5NQP2_JUNHY</name>
<feature type="compositionally biased region" description="Polar residues" evidence="1">
    <location>
        <begin position="95"/>
        <end position="121"/>
    </location>
</feature>
<dbReference type="OMA" id="PWDWSLE"/>
<dbReference type="Proteomes" id="UP000694408">
    <property type="component" value="Unplaced"/>
</dbReference>
<reference evidence="2" key="1">
    <citation type="submission" date="2025-08" db="UniProtKB">
        <authorList>
            <consortium name="Ensembl"/>
        </authorList>
    </citation>
    <scope>IDENTIFICATION</scope>
</reference>
<dbReference type="Ensembl" id="ENSJHYT00000020192.1">
    <property type="protein sequence ID" value="ENSJHYP00000016762.1"/>
    <property type="gene ID" value="ENSJHYG00000012786.1"/>
</dbReference>
<dbReference type="SMART" id="SM00028">
    <property type="entry name" value="TPR"/>
    <property type="match status" value="2"/>
</dbReference>
<evidence type="ECO:0008006" key="4">
    <source>
        <dbReference type="Google" id="ProtNLM"/>
    </source>
</evidence>
<dbReference type="SUPFAM" id="SSF48452">
    <property type="entry name" value="TPR-like"/>
    <property type="match status" value="1"/>
</dbReference>
<dbReference type="InterPro" id="IPR019734">
    <property type="entry name" value="TPR_rpt"/>
</dbReference>
<reference evidence="2" key="2">
    <citation type="submission" date="2025-09" db="UniProtKB">
        <authorList>
            <consortium name="Ensembl"/>
        </authorList>
    </citation>
    <scope>IDENTIFICATION</scope>
</reference>
<proteinExistence type="predicted"/>
<accession>A0A8C5NQP2</accession>
<keyword evidence="3" id="KW-1185">Reference proteome</keyword>
<feature type="compositionally biased region" description="Polar residues" evidence="1">
    <location>
        <begin position="57"/>
        <end position="69"/>
    </location>
</feature>